<dbReference type="GO" id="GO:0003677">
    <property type="term" value="F:DNA binding"/>
    <property type="evidence" value="ECO:0007669"/>
    <property type="project" value="UniProtKB-KW"/>
</dbReference>
<dbReference type="EMBL" id="MLJW01000119">
    <property type="protein sequence ID" value="OIQ98404.1"/>
    <property type="molecule type" value="Genomic_DNA"/>
</dbReference>
<dbReference type="SUPFAM" id="SSF51206">
    <property type="entry name" value="cAMP-binding domain-like"/>
    <property type="match status" value="1"/>
</dbReference>
<gene>
    <name evidence="2" type="ORF">GALL_195290</name>
</gene>
<dbReference type="InterPro" id="IPR018490">
    <property type="entry name" value="cNMP-bd_dom_sf"/>
</dbReference>
<dbReference type="Gene3D" id="2.60.120.10">
    <property type="entry name" value="Jelly Rolls"/>
    <property type="match status" value="1"/>
</dbReference>
<dbReference type="GO" id="GO:0003700">
    <property type="term" value="F:DNA-binding transcription factor activity"/>
    <property type="evidence" value="ECO:0007669"/>
    <property type="project" value="TreeGrafter"/>
</dbReference>
<organism evidence="2">
    <name type="scientific">mine drainage metagenome</name>
    <dbReference type="NCBI Taxonomy" id="410659"/>
    <lineage>
        <taxon>unclassified sequences</taxon>
        <taxon>metagenomes</taxon>
        <taxon>ecological metagenomes</taxon>
    </lineage>
</organism>
<dbReference type="InterPro" id="IPR000595">
    <property type="entry name" value="cNMP-bd_dom"/>
</dbReference>
<name>A0A1J5S2E8_9ZZZZ</name>
<evidence type="ECO:0000259" key="1">
    <source>
        <dbReference type="PROSITE" id="PS50042"/>
    </source>
</evidence>
<dbReference type="GO" id="GO:0005829">
    <property type="term" value="C:cytosol"/>
    <property type="evidence" value="ECO:0007669"/>
    <property type="project" value="TreeGrafter"/>
</dbReference>
<keyword evidence="2" id="KW-0238">DNA-binding</keyword>
<feature type="domain" description="Cyclic nucleotide-binding" evidence="1">
    <location>
        <begin position="1"/>
        <end position="113"/>
    </location>
</feature>
<proteinExistence type="predicted"/>
<comment type="caution">
    <text evidence="2">The sequence shown here is derived from an EMBL/GenBank/DDBJ whole genome shotgun (WGS) entry which is preliminary data.</text>
</comment>
<dbReference type="Pfam" id="PF00027">
    <property type="entry name" value="cNMP_binding"/>
    <property type="match status" value="1"/>
</dbReference>
<dbReference type="InterPro" id="IPR014710">
    <property type="entry name" value="RmlC-like_jellyroll"/>
</dbReference>
<protein>
    <submittedName>
        <fullName evidence="2">DNA-binding transcriptional dual regulator Crp</fullName>
    </submittedName>
</protein>
<dbReference type="PANTHER" id="PTHR24567:SF74">
    <property type="entry name" value="HTH-TYPE TRANSCRIPTIONAL REGULATOR ARCR"/>
    <property type="match status" value="1"/>
</dbReference>
<accession>A0A1J5S2E8</accession>
<dbReference type="SMART" id="SM00100">
    <property type="entry name" value="cNMP"/>
    <property type="match status" value="1"/>
</dbReference>
<dbReference type="CDD" id="cd00038">
    <property type="entry name" value="CAP_ED"/>
    <property type="match status" value="1"/>
</dbReference>
<dbReference type="PANTHER" id="PTHR24567">
    <property type="entry name" value="CRP FAMILY TRANSCRIPTIONAL REGULATORY PROTEIN"/>
    <property type="match status" value="1"/>
</dbReference>
<dbReference type="AlphaFoldDB" id="A0A1J5S2E8"/>
<evidence type="ECO:0000313" key="2">
    <source>
        <dbReference type="EMBL" id="OIQ98404.1"/>
    </source>
</evidence>
<dbReference type="InterPro" id="IPR050397">
    <property type="entry name" value="Env_Response_Regulators"/>
</dbReference>
<dbReference type="PROSITE" id="PS50042">
    <property type="entry name" value="CNMP_BINDING_3"/>
    <property type="match status" value="1"/>
</dbReference>
<sequence>MGKGQEVLDRRVYGAGEVIFKEGEVGRRCAYLVQSGKVEISKTSGQGEVTILGHITEGGIFGEMALIDNHTRMAMARALEPTAVVIITEAVFEDKLRKADPFIRALLNIFVRNIRETTQRLVNRP</sequence>
<reference evidence="2" key="1">
    <citation type="submission" date="2016-10" db="EMBL/GenBank/DDBJ databases">
        <title>Sequence of Gallionella enrichment culture.</title>
        <authorList>
            <person name="Poehlein A."/>
            <person name="Muehling M."/>
            <person name="Daniel R."/>
        </authorList>
    </citation>
    <scope>NUCLEOTIDE SEQUENCE</scope>
</reference>